<sequence>MAIIPQPKLFSWEDLQPLGDLERLQLVLETIPDESLMRILEHDRGRGRNDYPIRAMWNSVLAGIVFQHPTIESLRRELNRNGQLREMVGLGSVAPSAWAYTRFLHRILEHLEDLDTMIHHVIDDLQQVLPDFGERLAIDSKAIDSFAKRRSDDTTPDGRRDTDADWGKKTYRGVDAKGKAWEKVTAWFGYKIHLLVDATYELPVAWTVTKASTADITEAPKLLAQLQSKHPLALQAARVLMGDRGYDDTKLVRSLWDDYGIKPVIDIRNMWKDGDPTRMLPGHDTVTYNYRGDVFCHHPETGAVHRMANGGFEADRDTLKKRCPAKFAGITCDAQDTCPVAQGIRISLETDRRVFTPMDRSSDTWEREYAHRTAVERVNSRLDVSFGFELHTIRGIAKMRARCGLALLVMLSMALGRIR</sequence>
<evidence type="ECO:0000259" key="1">
    <source>
        <dbReference type="Pfam" id="PF01609"/>
    </source>
</evidence>
<dbReference type="GO" id="GO:0003677">
    <property type="term" value="F:DNA binding"/>
    <property type="evidence" value="ECO:0007669"/>
    <property type="project" value="InterPro"/>
</dbReference>
<dbReference type="GO" id="GO:0004803">
    <property type="term" value="F:transposase activity"/>
    <property type="evidence" value="ECO:0007669"/>
    <property type="project" value="InterPro"/>
</dbReference>
<gene>
    <name evidence="2" type="ORF">C7B45_17215</name>
</gene>
<dbReference type="Pfam" id="PF01609">
    <property type="entry name" value="DDE_Tnp_1"/>
    <property type="match status" value="1"/>
</dbReference>
<feature type="non-terminal residue" evidence="2">
    <location>
        <position position="419"/>
    </location>
</feature>
<feature type="domain" description="Transposase IS4-like" evidence="1">
    <location>
        <begin position="175"/>
        <end position="410"/>
    </location>
</feature>
<dbReference type="AlphaFoldDB" id="A0A2T2WCM8"/>
<proteinExistence type="predicted"/>
<organism evidence="2 3">
    <name type="scientific">Sulfobacillus acidophilus</name>
    <dbReference type="NCBI Taxonomy" id="53633"/>
    <lineage>
        <taxon>Bacteria</taxon>
        <taxon>Bacillati</taxon>
        <taxon>Bacillota</taxon>
        <taxon>Clostridia</taxon>
        <taxon>Eubacteriales</taxon>
        <taxon>Clostridiales Family XVII. Incertae Sedis</taxon>
        <taxon>Sulfobacillus</taxon>
    </lineage>
</organism>
<comment type="caution">
    <text evidence="2">The sequence shown here is derived from an EMBL/GenBank/DDBJ whole genome shotgun (WGS) entry which is preliminary data.</text>
</comment>
<accession>A0A2T2WCM8</accession>
<reference evidence="2 3" key="1">
    <citation type="journal article" date="2014" name="BMC Genomics">
        <title>Comparison of environmental and isolate Sulfobacillus genomes reveals diverse carbon, sulfur, nitrogen, and hydrogen metabolisms.</title>
        <authorList>
            <person name="Justice N.B."/>
            <person name="Norman A."/>
            <person name="Brown C.T."/>
            <person name="Singh A."/>
            <person name="Thomas B.C."/>
            <person name="Banfield J.F."/>
        </authorList>
    </citation>
    <scope>NUCLEOTIDE SEQUENCE [LARGE SCALE GENOMIC DNA]</scope>
    <source>
        <strain evidence="2">AMDSBA3</strain>
    </source>
</reference>
<name>A0A2T2WCM8_9FIRM</name>
<dbReference type="InterPro" id="IPR002559">
    <property type="entry name" value="Transposase_11"/>
</dbReference>
<dbReference type="GO" id="GO:0006313">
    <property type="term" value="P:DNA transposition"/>
    <property type="evidence" value="ECO:0007669"/>
    <property type="project" value="InterPro"/>
</dbReference>
<protein>
    <submittedName>
        <fullName evidence="2">DDE transposase</fullName>
    </submittedName>
</protein>
<evidence type="ECO:0000313" key="2">
    <source>
        <dbReference type="EMBL" id="PSR19980.1"/>
    </source>
</evidence>
<evidence type="ECO:0000313" key="3">
    <source>
        <dbReference type="Proteomes" id="UP000241848"/>
    </source>
</evidence>
<dbReference type="EMBL" id="PXYV01000102">
    <property type="protein sequence ID" value="PSR19980.1"/>
    <property type="molecule type" value="Genomic_DNA"/>
</dbReference>
<dbReference type="Proteomes" id="UP000241848">
    <property type="component" value="Unassembled WGS sequence"/>
</dbReference>